<name>A0A7D9HJZ4_PARCT</name>
<dbReference type="OrthoDB" id="8300278at2759"/>
<dbReference type="Pfam" id="PF02738">
    <property type="entry name" value="MoCoBD_1"/>
    <property type="match status" value="1"/>
</dbReference>
<dbReference type="PANTHER" id="PTHR45444:SF3">
    <property type="entry name" value="XANTHINE DEHYDROGENASE"/>
    <property type="match status" value="1"/>
</dbReference>
<sequence length="935" mass="106370">MNRPVRLRMNFKTNMEMIGKRFPYLAKYKVGVTSEGLLKAVDLTYYTACGNATTDSLLAYFSVMMDNAYYCENWKYRGVPCKTNTAANAFVRSPGTLPATFVIETVMNHVAKALNKSPDKIREINFYKKGQTTFYHQPLPYCNISKIWQDLKQSSEAEKRRTAIQVFNKQNRWRKRGMSIVPLRKGVTYPAGLRFTAYVAIFRKDGTVCITHGGVEIGQGIDTKVCQVAAHILGYGLTVDQISIRPATSFLNPNGNATERSITSELCCEAVINCCNMLKERISLIAKDMPQATWGEIIDKCYGLGVDLSAKYMMLPKAGQPCNYNIYAATCTEVEIDVLTGETEILRTDILFDCGKSVNPEIDIGQVEGAFVMGLGYWLTEQAIYDPSSGLELTSGTWDYHPPFSKDIPIDFRVSLLKDAPNPLGILGSKAFDSVPHDKLIVKLHQFGITGRLLHWYSDYLMGRKQRVVVDGVSSSYLDVTSGVPQGSIVGPLLFLVYVNDLPDAAKYSKVPMFADDSKCYRVIETSHDTQLLQSDLQSLCNWSSTSELKFNLKKCIGIRFSRKRLIESPEYSLNQEPITLKPSQKNLGIIISNNLKWSPQITSIVSKANQMLGFLRRNCIHLTDTKCRRSLYLALVRAHLCYGSELWAPQSTSKDLLRIESVQRRASKYILQDYHSSYTDRLKFLNLLPISYWYEIKDIICFYKIKSGLYDLNPEDYIDYPTHHLTRFSSTNCYRPNLCRTAYFRSSFFNRIGVGIMREVVAHEDELKRCNNLKSIRGLASKIPEIQEEVIGSINSTKGLMSSMIQRLKLKDHHFETHDPASEAEIDSLWENVLKIDNSLTKETRTKKDIKTKEELKLFLESHCKVRQYMFSILKCGKSTCNVCKAPRLPEEIFSKMSTICQILCQQERNTNSLTNCMGRWKLQRNTCHLQGFH</sequence>
<comment type="caution">
    <text evidence="1">The sequence shown here is derived from an EMBL/GenBank/DDBJ whole genome shotgun (WGS) entry which is preliminary data.</text>
</comment>
<dbReference type="GO" id="GO:0005506">
    <property type="term" value="F:iron ion binding"/>
    <property type="evidence" value="ECO:0007669"/>
    <property type="project" value="InterPro"/>
</dbReference>
<evidence type="ECO:0000313" key="1">
    <source>
        <dbReference type="EMBL" id="CAB3984283.1"/>
    </source>
</evidence>
<proteinExistence type="predicted"/>
<reference evidence="1" key="1">
    <citation type="submission" date="2020-04" db="EMBL/GenBank/DDBJ databases">
        <authorList>
            <person name="Alioto T."/>
            <person name="Alioto T."/>
            <person name="Gomez Garrido J."/>
        </authorList>
    </citation>
    <scope>NUCLEOTIDE SEQUENCE</scope>
    <source>
        <strain evidence="1">A484AB</strain>
    </source>
</reference>
<dbReference type="SUPFAM" id="SSF56672">
    <property type="entry name" value="DNA/RNA polymerases"/>
    <property type="match status" value="1"/>
</dbReference>
<evidence type="ECO:0000313" key="2">
    <source>
        <dbReference type="Proteomes" id="UP001152795"/>
    </source>
</evidence>
<dbReference type="InterPro" id="IPR037165">
    <property type="entry name" value="AldOxase/xan_DH_Mopterin-bd_sf"/>
</dbReference>
<dbReference type="PROSITE" id="PS50878">
    <property type="entry name" value="RT_POL"/>
    <property type="match status" value="1"/>
</dbReference>
<dbReference type="GO" id="GO:0016491">
    <property type="term" value="F:oxidoreductase activity"/>
    <property type="evidence" value="ECO:0007669"/>
    <property type="project" value="InterPro"/>
</dbReference>
<keyword evidence="2" id="KW-1185">Reference proteome</keyword>
<protein>
    <submittedName>
        <fullName evidence="1">Xanthine dehydrogenase-like</fullName>
    </submittedName>
</protein>
<dbReference type="SUPFAM" id="SSF56003">
    <property type="entry name" value="Molybdenum cofactor-binding domain"/>
    <property type="match status" value="1"/>
</dbReference>
<dbReference type="InterPro" id="IPR046867">
    <property type="entry name" value="AldOxase/xan_DH_MoCoBD2"/>
</dbReference>
<dbReference type="InterPro" id="IPR008274">
    <property type="entry name" value="AldOxase/xan_DH_MoCoBD1"/>
</dbReference>
<dbReference type="Pfam" id="PF20256">
    <property type="entry name" value="MoCoBD_2"/>
    <property type="match status" value="1"/>
</dbReference>
<accession>A0A7D9HJZ4</accession>
<dbReference type="Pfam" id="PF00078">
    <property type="entry name" value="RVT_1"/>
    <property type="match status" value="1"/>
</dbReference>
<dbReference type="InterPro" id="IPR000477">
    <property type="entry name" value="RT_dom"/>
</dbReference>
<dbReference type="InterPro" id="IPR043502">
    <property type="entry name" value="DNA/RNA_pol_sf"/>
</dbReference>
<dbReference type="EMBL" id="CACRXK020000716">
    <property type="protein sequence ID" value="CAB3984283.1"/>
    <property type="molecule type" value="Genomic_DNA"/>
</dbReference>
<dbReference type="Gene3D" id="3.30.365.10">
    <property type="entry name" value="Aldehyde oxidase/xanthine dehydrogenase, molybdopterin binding domain"/>
    <property type="match status" value="4"/>
</dbReference>
<dbReference type="Proteomes" id="UP001152795">
    <property type="component" value="Unassembled WGS sequence"/>
</dbReference>
<dbReference type="AlphaFoldDB" id="A0A7D9HJZ4"/>
<dbReference type="InterPro" id="IPR016208">
    <property type="entry name" value="Ald_Oxase/xanthine_DH-like"/>
</dbReference>
<organism evidence="1 2">
    <name type="scientific">Paramuricea clavata</name>
    <name type="common">Red gorgonian</name>
    <name type="synonym">Violescent sea-whip</name>
    <dbReference type="NCBI Taxonomy" id="317549"/>
    <lineage>
        <taxon>Eukaryota</taxon>
        <taxon>Metazoa</taxon>
        <taxon>Cnidaria</taxon>
        <taxon>Anthozoa</taxon>
        <taxon>Octocorallia</taxon>
        <taxon>Malacalcyonacea</taxon>
        <taxon>Plexauridae</taxon>
        <taxon>Paramuricea</taxon>
    </lineage>
</organism>
<gene>
    <name evidence="1" type="ORF">PACLA_8A004630</name>
</gene>
<dbReference type="PANTHER" id="PTHR45444">
    <property type="entry name" value="XANTHINE DEHYDROGENASE"/>
    <property type="match status" value="1"/>
</dbReference>